<proteinExistence type="predicted"/>
<dbReference type="EMBL" id="PFEU01000002">
    <property type="protein sequence ID" value="PJE77245.1"/>
    <property type="molecule type" value="Genomic_DNA"/>
</dbReference>
<reference evidence="2" key="1">
    <citation type="submission" date="2017-09" db="EMBL/GenBank/DDBJ databases">
        <title>Depth-based differentiation of microbial function through sediment-hosted aquifers and enrichment of novel symbionts in the deep terrestrial subsurface.</title>
        <authorList>
            <person name="Probst A.J."/>
            <person name="Ladd B."/>
            <person name="Jarett J.K."/>
            <person name="Geller-Mcgrath D.E."/>
            <person name="Sieber C.M.K."/>
            <person name="Emerson J.B."/>
            <person name="Anantharaman K."/>
            <person name="Thomas B.C."/>
            <person name="Malmstrom R."/>
            <person name="Stieglmeier M."/>
            <person name="Klingl A."/>
            <person name="Woyke T."/>
            <person name="Ryan C.M."/>
            <person name="Banfield J.F."/>
        </authorList>
    </citation>
    <scope>NUCLEOTIDE SEQUENCE [LARGE SCALE GENOMIC DNA]</scope>
</reference>
<organism evidence="1 2">
    <name type="scientific">Candidatus Uhrbacteria bacterium CG10_big_fil_rev_8_21_14_0_10_48_16</name>
    <dbReference type="NCBI Taxonomy" id="1975038"/>
    <lineage>
        <taxon>Bacteria</taxon>
        <taxon>Candidatus Uhriibacteriota</taxon>
    </lineage>
</organism>
<protein>
    <submittedName>
        <fullName evidence="1">Uncharacterized protein</fullName>
    </submittedName>
</protein>
<comment type="caution">
    <text evidence="1">The sequence shown here is derived from an EMBL/GenBank/DDBJ whole genome shotgun (WGS) entry which is preliminary data.</text>
</comment>
<evidence type="ECO:0000313" key="1">
    <source>
        <dbReference type="EMBL" id="PJE77245.1"/>
    </source>
</evidence>
<gene>
    <name evidence="1" type="ORF">COV05_00125</name>
</gene>
<feature type="non-terminal residue" evidence="1">
    <location>
        <position position="1"/>
    </location>
</feature>
<dbReference type="Proteomes" id="UP000231436">
    <property type="component" value="Unassembled WGS sequence"/>
</dbReference>
<dbReference type="AlphaFoldDB" id="A0A2M8LIH8"/>
<accession>A0A2M8LIH8</accession>
<name>A0A2M8LIH8_9BACT</name>
<evidence type="ECO:0000313" key="2">
    <source>
        <dbReference type="Proteomes" id="UP000231436"/>
    </source>
</evidence>
<sequence length="166" mass="19254">TAYVRDREEYCLDEKRLNDFREGQRNFNHLESLLKEHEVEKADVQTNERMEVLKRLRVIELQTVLVQALEAIGMTKVELSNPTHDRGFKVRITMLDSDASRVDYDSKRVVSKALREVLHDTNWRLVKTSLESTLGAISGELVGYTSDEEIRKVIVKENKAKKPEKP</sequence>